<accession>A0A4R1RWB9</accession>
<name>A0A4R1RWB9_HYDET</name>
<dbReference type="EMBL" id="SLUN01000009">
    <property type="protein sequence ID" value="TCL70769.1"/>
    <property type="molecule type" value="Genomic_DNA"/>
</dbReference>
<dbReference type="Proteomes" id="UP000295008">
    <property type="component" value="Unassembled WGS sequence"/>
</dbReference>
<evidence type="ECO:0000256" key="1">
    <source>
        <dbReference type="SAM" id="MobiDB-lite"/>
    </source>
</evidence>
<proteinExistence type="predicted"/>
<comment type="caution">
    <text evidence="2">The sequence shown here is derived from an EMBL/GenBank/DDBJ whole genome shotgun (WGS) entry which is preliminary data.</text>
</comment>
<evidence type="ECO:0000313" key="3">
    <source>
        <dbReference type="Proteomes" id="UP000295008"/>
    </source>
</evidence>
<evidence type="ECO:0000313" key="2">
    <source>
        <dbReference type="EMBL" id="TCL70769.1"/>
    </source>
</evidence>
<organism evidence="2 3">
    <name type="scientific">Hydrogenispora ethanolica</name>
    <dbReference type="NCBI Taxonomy" id="1082276"/>
    <lineage>
        <taxon>Bacteria</taxon>
        <taxon>Bacillati</taxon>
        <taxon>Bacillota</taxon>
        <taxon>Hydrogenispora</taxon>
    </lineage>
</organism>
<sequence>MMEEMFVKWVLVAGLSLWVVIRIGLANRMANSVAPKSDCKEASSSNSPRVA</sequence>
<dbReference type="AlphaFoldDB" id="A0A4R1RWB9"/>
<reference evidence="2 3" key="1">
    <citation type="submission" date="2019-03" db="EMBL/GenBank/DDBJ databases">
        <title>Genomic Encyclopedia of Type Strains, Phase IV (KMG-IV): sequencing the most valuable type-strain genomes for metagenomic binning, comparative biology and taxonomic classification.</title>
        <authorList>
            <person name="Goeker M."/>
        </authorList>
    </citation>
    <scope>NUCLEOTIDE SEQUENCE [LARGE SCALE GENOMIC DNA]</scope>
    <source>
        <strain evidence="2 3">LX-B</strain>
    </source>
</reference>
<feature type="compositionally biased region" description="Polar residues" evidence="1">
    <location>
        <begin position="42"/>
        <end position="51"/>
    </location>
</feature>
<gene>
    <name evidence="2" type="ORF">EDC14_100986</name>
</gene>
<keyword evidence="3" id="KW-1185">Reference proteome</keyword>
<feature type="region of interest" description="Disordered" evidence="1">
    <location>
        <begin position="32"/>
        <end position="51"/>
    </location>
</feature>
<dbReference type="RefSeq" id="WP_165907914.1">
    <property type="nucleotide sequence ID" value="NZ_SLUN01000009.1"/>
</dbReference>
<protein>
    <submittedName>
        <fullName evidence="2">Uncharacterized protein</fullName>
    </submittedName>
</protein>